<comment type="caution">
    <text evidence="2">The sequence shown here is derived from an EMBL/GenBank/DDBJ whole genome shotgun (WGS) entry which is preliminary data.</text>
</comment>
<feature type="domain" description="EcxA zinc-binding" evidence="1">
    <location>
        <begin position="1"/>
        <end position="252"/>
    </location>
</feature>
<dbReference type="AlphaFoldDB" id="A0A645A8D7"/>
<gene>
    <name evidence="2" type="ORF">SDC9_95695</name>
</gene>
<evidence type="ECO:0000259" key="1">
    <source>
        <dbReference type="Pfam" id="PF16313"/>
    </source>
</evidence>
<sequence>MDQIRYNYVARPGDIEKGVKLTADQLGVYDHHVIDWLYRAYAEGTDEADVLRKKIEDKAGDRRFLYGKQQNWAAYFDPRSVAEDLGDDKIASARYGVQTLKYVSANAASWINKDNVDDSYRELFVDFIFLKLYDYYRSLMVNIGGIEINPRYEGDTAPAYVPVSRKVQKESLMYMLEQAEDLKWLDVPELLQMSGMNANLSVYFANNLVSLPFQRIAMAAFTQNKRPSDPSVPYDGPYTVDEMLGDILEFALRNLRKGEAPSDAQKAALYTATQTLLANSSLPVVEKARAKNARAFQLVSDDNPFSYPNILSRTNPDFVTTANDLGQFDDFGKKNMFFASGPHDIGTLIAHESSETGSGIAKASTSSFEVLTSIKYLAGQDMSPVFYKHLLSLRKELQRAARKVKDPATKGQIEYLLQSIDRGTGKN</sequence>
<protein>
    <recommendedName>
        <fullName evidence="1">EcxA zinc-binding domain-containing protein</fullName>
    </recommendedName>
</protein>
<dbReference type="EMBL" id="VSSQ01012329">
    <property type="protein sequence ID" value="MPM48968.1"/>
    <property type="molecule type" value="Genomic_DNA"/>
</dbReference>
<dbReference type="PANTHER" id="PTHR38478">
    <property type="entry name" value="PEPTIDASE M1A AND M12B"/>
    <property type="match status" value="1"/>
</dbReference>
<name>A0A645A8D7_9ZZZZ</name>
<accession>A0A645A8D7</accession>
<organism evidence="2">
    <name type="scientific">bioreactor metagenome</name>
    <dbReference type="NCBI Taxonomy" id="1076179"/>
    <lineage>
        <taxon>unclassified sequences</taxon>
        <taxon>metagenomes</taxon>
        <taxon>ecological metagenomes</taxon>
    </lineage>
</organism>
<reference evidence="2" key="1">
    <citation type="submission" date="2019-08" db="EMBL/GenBank/DDBJ databases">
        <authorList>
            <person name="Kucharzyk K."/>
            <person name="Murdoch R.W."/>
            <person name="Higgins S."/>
            <person name="Loffler F."/>
        </authorList>
    </citation>
    <scope>NUCLEOTIDE SEQUENCE</scope>
</reference>
<dbReference type="InterPro" id="IPR032534">
    <property type="entry name" value="EcxA_zinc-bd"/>
</dbReference>
<proteinExistence type="predicted"/>
<dbReference type="Pfam" id="PF16313">
    <property type="entry name" value="DUF4953"/>
    <property type="match status" value="1"/>
</dbReference>
<evidence type="ECO:0000313" key="2">
    <source>
        <dbReference type="EMBL" id="MPM48968.1"/>
    </source>
</evidence>
<dbReference type="PANTHER" id="PTHR38478:SF1">
    <property type="entry name" value="ZINC DEPENDENT METALLOPROTEASE DOMAIN LIPOPROTEIN"/>
    <property type="match status" value="1"/>
</dbReference>